<dbReference type="CDD" id="cd00067">
    <property type="entry name" value="GAL4"/>
    <property type="match status" value="1"/>
</dbReference>
<keyword evidence="4" id="KW-1185">Reference proteome</keyword>
<dbReference type="Gene3D" id="4.10.240.10">
    <property type="entry name" value="Zn(2)-C6 fungal-type DNA-binding domain"/>
    <property type="match status" value="1"/>
</dbReference>
<dbReference type="SUPFAM" id="SSF57701">
    <property type="entry name" value="Zn2/Cys6 DNA-binding domain"/>
    <property type="match status" value="1"/>
</dbReference>
<feature type="domain" description="Zn(2)-C6 fungal-type" evidence="2">
    <location>
        <begin position="11"/>
        <end position="41"/>
    </location>
</feature>
<dbReference type="SMART" id="SM00066">
    <property type="entry name" value="GAL4"/>
    <property type="match status" value="1"/>
</dbReference>
<dbReference type="PANTHER" id="PTHR47784:SF5">
    <property type="entry name" value="STEROL UPTAKE CONTROL PROTEIN 2"/>
    <property type="match status" value="1"/>
</dbReference>
<dbReference type="PANTHER" id="PTHR47784">
    <property type="entry name" value="STEROL UPTAKE CONTROL PROTEIN 2"/>
    <property type="match status" value="1"/>
</dbReference>
<dbReference type="InterPro" id="IPR036864">
    <property type="entry name" value="Zn2-C6_fun-type_DNA-bd_sf"/>
</dbReference>
<gene>
    <name evidence="3" type="ORF">VTL71DRAFT_14443</name>
</gene>
<evidence type="ECO:0000256" key="1">
    <source>
        <dbReference type="ARBA" id="ARBA00023242"/>
    </source>
</evidence>
<dbReference type="EMBL" id="JAZHXI010000007">
    <property type="protein sequence ID" value="KAL2069764.1"/>
    <property type="molecule type" value="Genomic_DNA"/>
</dbReference>
<name>A0ABR4CJ11_9HELO</name>
<evidence type="ECO:0000313" key="4">
    <source>
        <dbReference type="Proteomes" id="UP001595075"/>
    </source>
</evidence>
<evidence type="ECO:0000313" key="3">
    <source>
        <dbReference type="EMBL" id="KAL2069764.1"/>
    </source>
</evidence>
<dbReference type="InterPro" id="IPR053157">
    <property type="entry name" value="Sterol_Uptake_Regulator"/>
</dbReference>
<sequence length="375" mass="42283">MRRGHHKTRSGCRQCKIRRVKCDEGKPVCSGCRRNQLECSYKFLTPTYPRPQFTSEAWREVGSSSPCADLVLTSDASTAELLQHYSIYTARAMSQNLSASKQEIWRIAIPHMALSHEWLMHGMLAVSALHLLSLQPSRKAELVKRASISESLALPLFRQTVSALNPQPIDAIFAFAGFAIPYVLALSTWLELPASKIPGYGGLHWFKMVRGLSDMLREHWLVLMLGPFAPLLDPSTSAIDSERNPDDIHLARLHKLLKQPRKGGVLEEKNSRICREALSELRRVSALHYAPIRGVPMISAVYIWPGSISGDFVELLFQKLPEALAVLAHYCVLLKFVDSCWYMKGVGEKLLAAINEELNEHWQSSIQWAMEQPCR</sequence>
<organism evidence="3 4">
    <name type="scientific">Oculimacula yallundae</name>
    <dbReference type="NCBI Taxonomy" id="86028"/>
    <lineage>
        <taxon>Eukaryota</taxon>
        <taxon>Fungi</taxon>
        <taxon>Dikarya</taxon>
        <taxon>Ascomycota</taxon>
        <taxon>Pezizomycotina</taxon>
        <taxon>Leotiomycetes</taxon>
        <taxon>Helotiales</taxon>
        <taxon>Ploettnerulaceae</taxon>
        <taxon>Oculimacula</taxon>
    </lineage>
</organism>
<comment type="caution">
    <text evidence="3">The sequence shown here is derived from an EMBL/GenBank/DDBJ whole genome shotgun (WGS) entry which is preliminary data.</text>
</comment>
<dbReference type="PROSITE" id="PS00463">
    <property type="entry name" value="ZN2_CY6_FUNGAL_1"/>
    <property type="match status" value="1"/>
</dbReference>
<protein>
    <recommendedName>
        <fullName evidence="2">Zn(2)-C6 fungal-type domain-containing protein</fullName>
    </recommendedName>
</protein>
<accession>A0ABR4CJ11</accession>
<dbReference type="PROSITE" id="PS50048">
    <property type="entry name" value="ZN2_CY6_FUNGAL_2"/>
    <property type="match status" value="1"/>
</dbReference>
<dbReference type="InterPro" id="IPR021858">
    <property type="entry name" value="Fun_TF"/>
</dbReference>
<dbReference type="Pfam" id="PF11951">
    <property type="entry name" value="Fungal_trans_2"/>
    <property type="match status" value="1"/>
</dbReference>
<dbReference type="Proteomes" id="UP001595075">
    <property type="component" value="Unassembled WGS sequence"/>
</dbReference>
<dbReference type="Pfam" id="PF00172">
    <property type="entry name" value="Zn_clus"/>
    <property type="match status" value="1"/>
</dbReference>
<dbReference type="InterPro" id="IPR001138">
    <property type="entry name" value="Zn2Cys6_DnaBD"/>
</dbReference>
<proteinExistence type="predicted"/>
<keyword evidence="1" id="KW-0539">Nucleus</keyword>
<reference evidence="3 4" key="1">
    <citation type="journal article" date="2024" name="Commun. Biol.">
        <title>Comparative genomic analysis of thermophilic fungi reveals convergent evolutionary adaptations and gene losses.</title>
        <authorList>
            <person name="Steindorff A.S."/>
            <person name="Aguilar-Pontes M.V."/>
            <person name="Robinson A.J."/>
            <person name="Andreopoulos B."/>
            <person name="LaButti K."/>
            <person name="Kuo A."/>
            <person name="Mondo S."/>
            <person name="Riley R."/>
            <person name="Otillar R."/>
            <person name="Haridas S."/>
            <person name="Lipzen A."/>
            <person name="Grimwood J."/>
            <person name="Schmutz J."/>
            <person name="Clum A."/>
            <person name="Reid I.D."/>
            <person name="Moisan M.C."/>
            <person name="Butler G."/>
            <person name="Nguyen T.T.M."/>
            <person name="Dewar K."/>
            <person name="Conant G."/>
            <person name="Drula E."/>
            <person name="Henrissat B."/>
            <person name="Hansel C."/>
            <person name="Singer S."/>
            <person name="Hutchinson M.I."/>
            <person name="de Vries R.P."/>
            <person name="Natvig D.O."/>
            <person name="Powell A.J."/>
            <person name="Tsang A."/>
            <person name="Grigoriev I.V."/>
        </authorList>
    </citation>
    <scope>NUCLEOTIDE SEQUENCE [LARGE SCALE GENOMIC DNA]</scope>
    <source>
        <strain evidence="3 4">CBS 494.80</strain>
    </source>
</reference>
<evidence type="ECO:0000259" key="2">
    <source>
        <dbReference type="PROSITE" id="PS50048"/>
    </source>
</evidence>